<organism evidence="6 7">
    <name type="scientific">Metabacillus arenae</name>
    <dbReference type="NCBI Taxonomy" id="2771434"/>
    <lineage>
        <taxon>Bacteria</taxon>
        <taxon>Bacillati</taxon>
        <taxon>Bacillota</taxon>
        <taxon>Bacilli</taxon>
        <taxon>Bacillales</taxon>
        <taxon>Bacillaceae</taxon>
        <taxon>Metabacillus</taxon>
    </lineage>
</organism>
<evidence type="ECO:0000256" key="1">
    <source>
        <dbReference type="ARBA" id="ARBA00005417"/>
    </source>
</evidence>
<dbReference type="GO" id="GO:0022857">
    <property type="term" value="F:transmembrane transporter activity"/>
    <property type="evidence" value="ECO:0007669"/>
    <property type="project" value="UniProtKB-ARBA"/>
</dbReference>
<dbReference type="AlphaFoldDB" id="A0A926NNK5"/>
<dbReference type="Pfam" id="PF00005">
    <property type="entry name" value="ABC_tran"/>
    <property type="match status" value="1"/>
</dbReference>
<dbReference type="InterPro" id="IPR027417">
    <property type="entry name" value="P-loop_NTPase"/>
</dbReference>
<dbReference type="PROSITE" id="PS50893">
    <property type="entry name" value="ABC_TRANSPORTER_2"/>
    <property type="match status" value="1"/>
</dbReference>
<dbReference type="GO" id="GO:0005524">
    <property type="term" value="F:ATP binding"/>
    <property type="evidence" value="ECO:0007669"/>
    <property type="project" value="UniProtKB-KW"/>
</dbReference>
<dbReference type="PANTHER" id="PTHR42798:SF7">
    <property type="entry name" value="ALPHA-D-RIBOSE 1-METHYLPHOSPHONATE 5-TRIPHOSPHATE SYNTHASE SUBUNIT PHNL"/>
    <property type="match status" value="1"/>
</dbReference>
<gene>
    <name evidence="6" type="ORF">IC621_23780</name>
</gene>
<accession>A0A926NNK5</accession>
<dbReference type="GO" id="GO:0098796">
    <property type="term" value="C:membrane protein complex"/>
    <property type="evidence" value="ECO:0007669"/>
    <property type="project" value="UniProtKB-ARBA"/>
</dbReference>
<dbReference type="CDD" id="cd03255">
    <property type="entry name" value="ABC_MJ0796_LolCDE_FtsE"/>
    <property type="match status" value="1"/>
</dbReference>
<evidence type="ECO:0000313" key="7">
    <source>
        <dbReference type="Proteomes" id="UP000626844"/>
    </source>
</evidence>
<dbReference type="SMART" id="SM00382">
    <property type="entry name" value="AAA"/>
    <property type="match status" value="1"/>
</dbReference>
<keyword evidence="7" id="KW-1185">Reference proteome</keyword>
<evidence type="ECO:0000256" key="3">
    <source>
        <dbReference type="ARBA" id="ARBA00022741"/>
    </source>
</evidence>
<dbReference type="InterPro" id="IPR003439">
    <property type="entry name" value="ABC_transporter-like_ATP-bd"/>
</dbReference>
<dbReference type="Gene3D" id="3.40.50.300">
    <property type="entry name" value="P-loop containing nucleotide triphosphate hydrolases"/>
    <property type="match status" value="1"/>
</dbReference>
<feature type="domain" description="ABC transporter" evidence="5">
    <location>
        <begin position="5"/>
        <end position="243"/>
    </location>
</feature>
<dbReference type="InterPro" id="IPR003593">
    <property type="entry name" value="AAA+_ATPase"/>
</dbReference>
<dbReference type="Proteomes" id="UP000626844">
    <property type="component" value="Unassembled WGS sequence"/>
</dbReference>
<dbReference type="InterPro" id="IPR017911">
    <property type="entry name" value="MacB-like_ATP-bd"/>
</dbReference>
<comment type="similarity">
    <text evidence="1">Belongs to the ABC transporter superfamily.</text>
</comment>
<name>A0A926NNK5_9BACI</name>
<keyword evidence="3" id="KW-0547">Nucleotide-binding</keyword>
<proteinExistence type="inferred from homology"/>
<sequence length="256" mass="28805">MVKVLEIQRLGKVYRGKVPHRALDNINFSINKGEFVGIMGPSGSGKTTLLNLLATIDEPSYGTIFINGKNPHSFSRNEKAMFRRNELGFVFQDFNLLEMLTVEENIILPLALNGETQDTMEQKLVKVTKKLGIEKLLNKYTYEISGGQLQRTAIARAIINRPSMILADEPTGNLDSKASKDVMEALSEINRTEQTTTFMVTHDPVAASYCHRIIFIKDGKLYNEIYQGDNRQLFFQKILDLLALLGGDNHLSMPHS</sequence>
<keyword evidence="2" id="KW-0813">Transport</keyword>
<protein>
    <submittedName>
        <fullName evidence="6">ABC transporter ATP-binding protein</fullName>
    </submittedName>
</protein>
<dbReference type="SUPFAM" id="SSF52540">
    <property type="entry name" value="P-loop containing nucleoside triphosphate hydrolases"/>
    <property type="match status" value="1"/>
</dbReference>
<dbReference type="GO" id="GO:0016887">
    <property type="term" value="F:ATP hydrolysis activity"/>
    <property type="evidence" value="ECO:0007669"/>
    <property type="project" value="InterPro"/>
</dbReference>
<evidence type="ECO:0000259" key="5">
    <source>
        <dbReference type="PROSITE" id="PS50893"/>
    </source>
</evidence>
<evidence type="ECO:0000256" key="2">
    <source>
        <dbReference type="ARBA" id="ARBA00022448"/>
    </source>
</evidence>
<reference evidence="6" key="1">
    <citation type="submission" date="2020-09" db="EMBL/GenBank/DDBJ databases">
        <title>A novel bacterium of genus Bacillus, isolated from South China Sea.</title>
        <authorList>
            <person name="Huang H."/>
            <person name="Mo K."/>
            <person name="Hu Y."/>
        </authorList>
    </citation>
    <scope>NUCLEOTIDE SEQUENCE</scope>
    <source>
        <strain evidence="6">IB182487</strain>
    </source>
</reference>
<dbReference type="PANTHER" id="PTHR42798">
    <property type="entry name" value="LIPOPROTEIN-RELEASING SYSTEM ATP-BINDING PROTEIN LOLD"/>
    <property type="match status" value="1"/>
</dbReference>
<keyword evidence="4 6" id="KW-0067">ATP-binding</keyword>
<evidence type="ECO:0000313" key="6">
    <source>
        <dbReference type="EMBL" id="MBD1383213.1"/>
    </source>
</evidence>
<dbReference type="EMBL" id="JACXAI010000048">
    <property type="protein sequence ID" value="MBD1383213.1"/>
    <property type="molecule type" value="Genomic_DNA"/>
</dbReference>
<evidence type="ECO:0000256" key="4">
    <source>
        <dbReference type="ARBA" id="ARBA00022840"/>
    </source>
</evidence>
<dbReference type="FunFam" id="3.40.50.300:FF:000032">
    <property type="entry name" value="Export ABC transporter ATP-binding protein"/>
    <property type="match status" value="1"/>
</dbReference>
<comment type="caution">
    <text evidence="6">The sequence shown here is derived from an EMBL/GenBank/DDBJ whole genome shotgun (WGS) entry which is preliminary data.</text>
</comment>